<sequence>MTGTRESAGYAVSEIELIDPHACWRVVSGAVDVLLCPADGRGQRHPVIRVEAGQILYGFAATDPPEGFTVVAAATGRETSVRRVRGNPAALSAWSRLLGGQGGADVRDLRPVHRRRLQDVLILAEAEAADRDNWRTARSAATRETFRQACADLGVAAGARPAPELPRTSREHAAAVLRVIGEQYGFDVPMPAEAGDPLPAALDAARARHRQVRLEPGWWRSATVPLIGFLRDGGRPVALLPHRGGYRLFDPSNPRPGGRSDVAAAELEERAWQIYPPLGTVPESPLALLAYGLRGSAGELLGLLGAGAGAALLGLAVPLLTFRLLSASLDPDDSVTMVWIAVLIACAVVSGALLLMVRNAVLVRVQGRLQERLEPAVWSHLLALDVRFITGYSTGELVQRANAVADMRRGLGDAAVNSVLGGLFSALGLLVLLAVDWRLALAALTAVALLLVLLGLCAVRQQRHELVVHQQYGKIYALLYAGLNAIDKIHIAGREAQLFGLWSRLFAKQQRAEAAARRERAKATALGAAAQPLLLLAVAGVGVAVRVPAAGLVVAAVALGQFVLALGQMSMAVESVFALLPRYERLRPLLRQPPETPPGAKDPGELTGLVRLRSVSFAYPGTAARILDDVTMTFRPGEFVAIAGPSGAGKSTIVRLLLGFDAPRTGQVLYGDGDLRDLDLRRVRAQVGVVMQQARVLRGTLLENIVGDLPGATEEDAWRAARLADLDQDIARLPMAMHTMVAEDNATFSGGQLQRLLLARALVKRPRVLILDEATSALDNVTQAVVSRRVAELDITRIVIAHRLSTIRSADRVYLLDQGRVAAGGTFDELVNGSELFARMVRRQEV</sequence>
<comment type="subcellular location">
    <subcellularLocation>
        <location evidence="1">Cell membrane</location>
        <topology evidence="1">Multi-pass membrane protein</topology>
    </subcellularLocation>
</comment>
<feature type="domain" description="ABC transporter" evidence="11">
    <location>
        <begin position="610"/>
        <end position="843"/>
    </location>
</feature>
<dbReference type="InterPro" id="IPR017871">
    <property type="entry name" value="ABC_transporter-like_CS"/>
</dbReference>
<gene>
    <name evidence="13" type="ORF">SAMN05421874_11676</name>
</gene>
<evidence type="ECO:0000256" key="3">
    <source>
        <dbReference type="ARBA" id="ARBA00022475"/>
    </source>
</evidence>
<dbReference type="InterPro" id="IPR039421">
    <property type="entry name" value="Type_1_exporter"/>
</dbReference>
<evidence type="ECO:0000256" key="9">
    <source>
        <dbReference type="ARBA" id="ARBA00061644"/>
    </source>
</evidence>
<dbReference type="SMART" id="SM00382">
    <property type="entry name" value="AAA"/>
    <property type="match status" value="1"/>
</dbReference>
<dbReference type="InterPro" id="IPR003593">
    <property type="entry name" value="AAA+_ATPase"/>
</dbReference>
<dbReference type="EMBL" id="FNFB01000016">
    <property type="protein sequence ID" value="SDL13226.1"/>
    <property type="molecule type" value="Genomic_DNA"/>
</dbReference>
<dbReference type="InterPro" id="IPR036640">
    <property type="entry name" value="ABC1_TM_sf"/>
</dbReference>
<dbReference type="PANTHER" id="PTHR24221:SF654">
    <property type="entry name" value="ATP-BINDING CASSETTE SUB-FAMILY B MEMBER 6"/>
    <property type="match status" value="1"/>
</dbReference>
<name>A0A1G9HKD5_9ACTN</name>
<dbReference type="SUPFAM" id="SSF90123">
    <property type="entry name" value="ABC transporter transmembrane region"/>
    <property type="match status" value="1"/>
</dbReference>
<keyword evidence="8 10" id="KW-0472">Membrane</keyword>
<keyword evidence="7 10" id="KW-1133">Transmembrane helix</keyword>
<dbReference type="Proteomes" id="UP000198683">
    <property type="component" value="Unassembled WGS sequence"/>
</dbReference>
<dbReference type="Pfam" id="PF00664">
    <property type="entry name" value="ABC_membrane"/>
    <property type="match status" value="1"/>
</dbReference>
<dbReference type="RefSeq" id="WP_090769239.1">
    <property type="nucleotide sequence ID" value="NZ_FNFB01000016.1"/>
</dbReference>
<dbReference type="GO" id="GO:0016887">
    <property type="term" value="F:ATP hydrolysis activity"/>
    <property type="evidence" value="ECO:0007669"/>
    <property type="project" value="InterPro"/>
</dbReference>
<keyword evidence="2" id="KW-0813">Transport</keyword>
<dbReference type="PROSITE" id="PS50929">
    <property type="entry name" value="ABC_TM1F"/>
    <property type="match status" value="1"/>
</dbReference>
<dbReference type="GO" id="GO:0005886">
    <property type="term" value="C:plasma membrane"/>
    <property type="evidence" value="ECO:0007669"/>
    <property type="project" value="UniProtKB-SubCell"/>
</dbReference>
<dbReference type="PROSITE" id="PS00211">
    <property type="entry name" value="ABC_TRANSPORTER_1"/>
    <property type="match status" value="1"/>
</dbReference>
<proteinExistence type="inferred from homology"/>
<keyword evidence="3" id="KW-1003">Cell membrane</keyword>
<feature type="transmembrane region" description="Helical" evidence="10">
    <location>
        <begin position="551"/>
        <end position="580"/>
    </location>
</feature>
<feature type="domain" description="ABC transmembrane type-1" evidence="12">
    <location>
        <begin position="301"/>
        <end position="585"/>
    </location>
</feature>
<feature type="transmembrane region" description="Helical" evidence="10">
    <location>
        <begin position="300"/>
        <end position="325"/>
    </location>
</feature>
<dbReference type="FunFam" id="3.40.50.300:FF:000299">
    <property type="entry name" value="ABC transporter ATP-binding protein/permease"/>
    <property type="match status" value="1"/>
</dbReference>
<feature type="transmembrane region" description="Helical" evidence="10">
    <location>
        <begin position="439"/>
        <end position="459"/>
    </location>
</feature>
<dbReference type="Gene3D" id="3.40.50.300">
    <property type="entry name" value="P-loop containing nucleotide triphosphate hydrolases"/>
    <property type="match status" value="1"/>
</dbReference>
<dbReference type="Pfam" id="PF00005">
    <property type="entry name" value="ABC_tran"/>
    <property type="match status" value="1"/>
</dbReference>
<dbReference type="AlphaFoldDB" id="A0A1G9HKD5"/>
<dbReference type="PROSITE" id="PS50893">
    <property type="entry name" value="ABC_TRANSPORTER_2"/>
    <property type="match status" value="1"/>
</dbReference>
<reference evidence="13 14" key="1">
    <citation type="submission" date="2016-10" db="EMBL/GenBank/DDBJ databases">
        <authorList>
            <person name="de Groot N.N."/>
        </authorList>
    </citation>
    <scope>NUCLEOTIDE SEQUENCE [LARGE SCALE GENOMIC DNA]</scope>
    <source>
        <strain evidence="13 14">CGMCC 4.5681</strain>
    </source>
</reference>
<dbReference type="SUPFAM" id="SSF52540">
    <property type="entry name" value="P-loop containing nucleoside triphosphate hydrolases"/>
    <property type="match status" value="1"/>
</dbReference>
<feature type="transmembrane region" description="Helical" evidence="10">
    <location>
        <begin position="414"/>
        <end position="433"/>
    </location>
</feature>
<evidence type="ECO:0000256" key="10">
    <source>
        <dbReference type="SAM" id="Phobius"/>
    </source>
</evidence>
<dbReference type="OrthoDB" id="9787557at2"/>
<organism evidence="13 14">
    <name type="scientific">Nonomuraea maritima</name>
    <dbReference type="NCBI Taxonomy" id="683260"/>
    <lineage>
        <taxon>Bacteria</taxon>
        <taxon>Bacillati</taxon>
        <taxon>Actinomycetota</taxon>
        <taxon>Actinomycetes</taxon>
        <taxon>Streptosporangiales</taxon>
        <taxon>Streptosporangiaceae</taxon>
        <taxon>Nonomuraea</taxon>
    </lineage>
</organism>
<evidence type="ECO:0000256" key="5">
    <source>
        <dbReference type="ARBA" id="ARBA00022741"/>
    </source>
</evidence>
<comment type="similarity">
    <text evidence="9">Belongs to the ABC transporter superfamily. Lipid exporter (TC 3.A.1.106) family.</text>
</comment>
<dbReference type="STRING" id="683260.SAMN05421874_11676"/>
<dbReference type="PANTHER" id="PTHR24221">
    <property type="entry name" value="ATP-BINDING CASSETTE SUB-FAMILY B"/>
    <property type="match status" value="1"/>
</dbReference>
<dbReference type="GO" id="GO:0034040">
    <property type="term" value="F:ATPase-coupled lipid transmembrane transporter activity"/>
    <property type="evidence" value="ECO:0007669"/>
    <property type="project" value="TreeGrafter"/>
</dbReference>
<evidence type="ECO:0000256" key="4">
    <source>
        <dbReference type="ARBA" id="ARBA00022692"/>
    </source>
</evidence>
<keyword evidence="6 13" id="KW-0067">ATP-binding</keyword>
<accession>A0A1G9HKD5</accession>
<evidence type="ECO:0000256" key="1">
    <source>
        <dbReference type="ARBA" id="ARBA00004651"/>
    </source>
</evidence>
<keyword evidence="4 10" id="KW-0812">Transmembrane</keyword>
<dbReference type="InterPro" id="IPR027417">
    <property type="entry name" value="P-loop_NTPase"/>
</dbReference>
<evidence type="ECO:0000313" key="14">
    <source>
        <dbReference type="Proteomes" id="UP000198683"/>
    </source>
</evidence>
<evidence type="ECO:0000256" key="8">
    <source>
        <dbReference type="ARBA" id="ARBA00023136"/>
    </source>
</evidence>
<evidence type="ECO:0000259" key="12">
    <source>
        <dbReference type="PROSITE" id="PS50929"/>
    </source>
</evidence>
<dbReference type="GO" id="GO:0140359">
    <property type="term" value="F:ABC-type transporter activity"/>
    <property type="evidence" value="ECO:0007669"/>
    <property type="project" value="InterPro"/>
</dbReference>
<protein>
    <submittedName>
        <fullName evidence="13">NHLM bacteriocin system ABC transporter, ATP-binding protein</fullName>
    </submittedName>
</protein>
<evidence type="ECO:0000313" key="13">
    <source>
        <dbReference type="EMBL" id="SDL13226.1"/>
    </source>
</evidence>
<dbReference type="InterPro" id="IPR011527">
    <property type="entry name" value="ABC1_TM_dom"/>
</dbReference>
<feature type="transmembrane region" description="Helical" evidence="10">
    <location>
        <begin position="337"/>
        <end position="357"/>
    </location>
</feature>
<evidence type="ECO:0000256" key="2">
    <source>
        <dbReference type="ARBA" id="ARBA00022448"/>
    </source>
</evidence>
<evidence type="ECO:0000256" key="6">
    <source>
        <dbReference type="ARBA" id="ARBA00022840"/>
    </source>
</evidence>
<dbReference type="Gene3D" id="1.20.1560.10">
    <property type="entry name" value="ABC transporter type 1, transmembrane domain"/>
    <property type="match status" value="1"/>
</dbReference>
<keyword evidence="14" id="KW-1185">Reference proteome</keyword>
<dbReference type="InterPro" id="IPR003439">
    <property type="entry name" value="ABC_transporter-like_ATP-bd"/>
</dbReference>
<keyword evidence="5" id="KW-0547">Nucleotide-binding</keyword>
<feature type="transmembrane region" description="Helical" evidence="10">
    <location>
        <begin position="525"/>
        <end position="545"/>
    </location>
</feature>
<evidence type="ECO:0000256" key="7">
    <source>
        <dbReference type="ARBA" id="ARBA00022989"/>
    </source>
</evidence>
<dbReference type="GO" id="GO:0005524">
    <property type="term" value="F:ATP binding"/>
    <property type="evidence" value="ECO:0007669"/>
    <property type="project" value="UniProtKB-KW"/>
</dbReference>
<evidence type="ECO:0000259" key="11">
    <source>
        <dbReference type="PROSITE" id="PS50893"/>
    </source>
</evidence>